<keyword evidence="1" id="KW-1133">Transmembrane helix</keyword>
<feature type="transmembrane region" description="Helical" evidence="1">
    <location>
        <begin position="134"/>
        <end position="152"/>
    </location>
</feature>
<feature type="transmembrane region" description="Helical" evidence="1">
    <location>
        <begin position="57"/>
        <end position="76"/>
    </location>
</feature>
<organism evidence="3 4">
    <name type="scientific">Sphingomonas panacis</name>
    <dbReference type="NCBI Taxonomy" id="1560345"/>
    <lineage>
        <taxon>Bacteria</taxon>
        <taxon>Pseudomonadati</taxon>
        <taxon>Pseudomonadota</taxon>
        <taxon>Alphaproteobacteria</taxon>
        <taxon>Sphingomonadales</taxon>
        <taxon>Sphingomonadaceae</taxon>
        <taxon>Sphingomonas</taxon>
    </lineage>
</organism>
<dbReference type="STRING" id="1560345.AWL63_12850"/>
<gene>
    <name evidence="3" type="ORF">AWL63_12850</name>
</gene>
<dbReference type="Proteomes" id="UP000094256">
    <property type="component" value="Chromosome"/>
</dbReference>
<keyword evidence="4" id="KW-1185">Reference proteome</keyword>
<feature type="domain" description="HPP transmembrane region" evidence="2">
    <location>
        <begin position="21"/>
        <end position="180"/>
    </location>
</feature>
<evidence type="ECO:0000313" key="3">
    <source>
        <dbReference type="EMBL" id="AOH84723.1"/>
    </source>
</evidence>
<evidence type="ECO:0000313" key="4">
    <source>
        <dbReference type="Proteomes" id="UP000094256"/>
    </source>
</evidence>
<sequence length="228" mass="23432">MIDQEPSNMPSFWGAFVPPPPPTGWRERVRGALGAALGIVLIGFASAWWMGAASSGLPFLIAPLGASAVLLFAVPASPLAQPWPIVGGNVIAALIGVTAARWVSDPVVASALALGVSIAAMAALRCVHPPSGAVALTAVLGGSHITAAGYGFALEPVLLNSMLLMIVAIVFNTATGHSYPHRAHATAQPAPDALTPADFDAVLADYGETLDIDAADLRALYEDLRRRA</sequence>
<name>A0A1B3ZBA9_9SPHN</name>
<evidence type="ECO:0000256" key="1">
    <source>
        <dbReference type="SAM" id="Phobius"/>
    </source>
</evidence>
<keyword evidence="1" id="KW-0472">Membrane</keyword>
<feature type="transmembrane region" description="Helical" evidence="1">
    <location>
        <begin position="32"/>
        <end position="51"/>
    </location>
</feature>
<accession>A0A1B3ZBA9</accession>
<dbReference type="InterPro" id="IPR007065">
    <property type="entry name" value="HPP"/>
</dbReference>
<evidence type="ECO:0000259" key="2">
    <source>
        <dbReference type="Pfam" id="PF04982"/>
    </source>
</evidence>
<feature type="transmembrane region" description="Helical" evidence="1">
    <location>
        <begin position="158"/>
        <end position="175"/>
    </location>
</feature>
<dbReference type="RefSeq" id="WP_069205273.1">
    <property type="nucleotide sequence ID" value="NZ_CP014168.1"/>
</dbReference>
<feature type="transmembrane region" description="Helical" evidence="1">
    <location>
        <begin position="108"/>
        <end position="127"/>
    </location>
</feature>
<protein>
    <recommendedName>
        <fullName evidence="2">HPP transmembrane region domain-containing protein</fullName>
    </recommendedName>
</protein>
<reference evidence="3 4" key="1">
    <citation type="submission" date="2016-01" db="EMBL/GenBank/DDBJ databases">
        <title>Complete genome and mega plasmid sequence of Sphingomonas panacis DCY99 elicits systemic resistance in rice to Xanthomonas oryzae.</title>
        <authorList>
            <person name="Kim Y.J."/>
            <person name="Yang D.C."/>
            <person name="Sing P."/>
        </authorList>
    </citation>
    <scope>NUCLEOTIDE SEQUENCE [LARGE SCALE GENOMIC DNA]</scope>
    <source>
        <strain evidence="3 4">DCY99</strain>
    </source>
</reference>
<feature type="transmembrane region" description="Helical" evidence="1">
    <location>
        <begin position="83"/>
        <end position="102"/>
    </location>
</feature>
<dbReference type="InterPro" id="IPR058581">
    <property type="entry name" value="TM_HPP"/>
</dbReference>
<proteinExistence type="predicted"/>
<dbReference type="PANTHER" id="PTHR33741:SF5">
    <property type="entry name" value="TRANSMEMBRANE PROTEIN DDB_G0269096-RELATED"/>
    <property type="match status" value="1"/>
</dbReference>
<dbReference type="AlphaFoldDB" id="A0A1B3ZBA9"/>
<dbReference type="KEGG" id="span:AWL63_12850"/>
<dbReference type="EMBL" id="CP014168">
    <property type="protein sequence ID" value="AOH84723.1"/>
    <property type="molecule type" value="Genomic_DNA"/>
</dbReference>
<keyword evidence="1" id="KW-0812">Transmembrane</keyword>
<dbReference type="Pfam" id="PF04982">
    <property type="entry name" value="TM_HPP"/>
    <property type="match status" value="1"/>
</dbReference>
<dbReference type="PANTHER" id="PTHR33741">
    <property type="entry name" value="TRANSMEMBRANE PROTEIN DDB_G0269096-RELATED"/>
    <property type="match status" value="1"/>
</dbReference>